<dbReference type="RefSeq" id="WP_007002284.1">
    <property type="nucleotide sequence ID" value="NZ_GG770777.1"/>
</dbReference>
<evidence type="ECO:0000313" key="3">
    <source>
        <dbReference type="Proteomes" id="UP000005324"/>
    </source>
</evidence>
<dbReference type="InterPro" id="IPR024983">
    <property type="entry name" value="CHAT_dom"/>
</dbReference>
<comment type="caution">
    <text evidence="2">The sequence shown here is derived from an EMBL/GenBank/DDBJ whole genome shotgun (WGS) entry which is preliminary data.</text>
</comment>
<proteinExistence type="predicted"/>
<dbReference type="Pfam" id="PF12770">
    <property type="entry name" value="CHAT"/>
    <property type="match status" value="1"/>
</dbReference>
<gene>
    <name evidence="2" type="ORF">HMPREF0731_3254</name>
</gene>
<evidence type="ECO:0000259" key="1">
    <source>
        <dbReference type="Pfam" id="PF12770"/>
    </source>
</evidence>
<name>D5RQ92_9PROT</name>
<evidence type="ECO:0000313" key="2">
    <source>
        <dbReference type="EMBL" id="EFH10550.1"/>
    </source>
</evidence>
<protein>
    <recommendedName>
        <fullName evidence="1">CHAT domain-containing protein</fullName>
    </recommendedName>
</protein>
<feature type="domain" description="CHAT" evidence="1">
    <location>
        <begin position="508"/>
        <end position="624"/>
    </location>
</feature>
<dbReference type="AlphaFoldDB" id="D5RQ92"/>
<reference evidence="2 3" key="1">
    <citation type="submission" date="2010-04" db="EMBL/GenBank/DDBJ databases">
        <authorList>
            <person name="Qin X."/>
            <person name="Bachman B."/>
            <person name="Battles P."/>
            <person name="Bell A."/>
            <person name="Bess C."/>
            <person name="Bickham C."/>
            <person name="Chaboub L."/>
            <person name="Chen D."/>
            <person name="Coyle M."/>
            <person name="Deiros D.R."/>
            <person name="Dinh H."/>
            <person name="Forbes L."/>
            <person name="Fowler G."/>
            <person name="Francisco L."/>
            <person name="Fu Q."/>
            <person name="Gubbala S."/>
            <person name="Hale W."/>
            <person name="Han Y."/>
            <person name="Hemphill L."/>
            <person name="Highlander S.K."/>
            <person name="Hirani K."/>
            <person name="Hogues M."/>
            <person name="Jackson L."/>
            <person name="Jakkamsetti A."/>
            <person name="Javaid M."/>
            <person name="Jiang H."/>
            <person name="Korchina V."/>
            <person name="Kovar C."/>
            <person name="Lara F."/>
            <person name="Lee S."/>
            <person name="Mata R."/>
            <person name="Mathew T."/>
            <person name="Moen C."/>
            <person name="Morales K."/>
            <person name="Munidasa M."/>
            <person name="Nazareth L."/>
            <person name="Ngo R."/>
            <person name="Nguyen L."/>
            <person name="Okwuonu G."/>
            <person name="Ongeri F."/>
            <person name="Patil S."/>
            <person name="Petrosino J."/>
            <person name="Pham C."/>
            <person name="Pham P."/>
            <person name="Pu L.-L."/>
            <person name="Puazo M."/>
            <person name="Raj R."/>
            <person name="Reid J."/>
            <person name="Rouhana J."/>
            <person name="Saada N."/>
            <person name="Shang Y."/>
            <person name="Simmons D."/>
            <person name="Thornton R."/>
            <person name="Warren J."/>
            <person name="Weissenberger G."/>
            <person name="Zhang J."/>
            <person name="Zhang L."/>
            <person name="Zhou C."/>
            <person name="Zhu D."/>
            <person name="Muzny D."/>
            <person name="Worley K."/>
            <person name="Gibbs R."/>
        </authorList>
    </citation>
    <scope>NUCLEOTIDE SEQUENCE [LARGE SCALE GENOMIC DNA]</scope>
    <source>
        <strain evidence="2 3">ATCC 49957</strain>
    </source>
</reference>
<dbReference type="HOGENOM" id="CLU_021292_0_0_5"/>
<organism evidence="2 3">
    <name type="scientific">Pseudoroseomonas cervicalis ATCC 49957</name>
    <dbReference type="NCBI Taxonomy" id="525371"/>
    <lineage>
        <taxon>Bacteria</taxon>
        <taxon>Pseudomonadati</taxon>
        <taxon>Pseudomonadota</taxon>
        <taxon>Alphaproteobacteria</taxon>
        <taxon>Acetobacterales</taxon>
        <taxon>Roseomonadaceae</taxon>
        <taxon>Roseomonas</taxon>
    </lineage>
</organism>
<dbReference type="EMBL" id="ADVL01000657">
    <property type="protein sequence ID" value="EFH10550.1"/>
    <property type="molecule type" value="Genomic_DNA"/>
</dbReference>
<accession>D5RQ92</accession>
<keyword evidence="3" id="KW-1185">Reference proteome</keyword>
<dbReference type="OrthoDB" id="7784388at2"/>
<dbReference type="Proteomes" id="UP000005324">
    <property type="component" value="Unassembled WGS sequence"/>
</dbReference>
<sequence>MNVDGPAADAGAFASLDPRLFFFVTVPDHAPAEATPLTGFAPSLLLSTSLLRAVSLLPSHVLEPLPEHHASLPARHANGLGGPYWIPISPRALRSEPPLAEAPFAFVLLGPGEDAGDYRAWAGAGPCRPCLVAETGGDLTWADLHLEGIRSWMLAACDRLVAAAPGTAAAGDAMRARDAIEGWRPRVLRTPPFRVGGHNAVAPNVSALHAAFGYDDPVDGPFREIGNGDGPYVEAIARTASLVLEERARLPRTALDSAAPRRPSLTLFAPAMFPAANRPRLSGQPSREEERRFDVAWRMLADQRGYGFELRNDAAASAIFRTPMAAWRKPGFRPDPHPLVRVRAAELSAATEVMAALAAADASAVLRLPNEVNRTIGAVRQYAEHFRSTARRGGKTAKAFAAAMSRITASVPQRFREILRDAEGDIRIVADAHLEWLEMDGLPLCLRRNLSRVPATPGNLLVGQLLPMPPVWLTPEALGNVLVIAALKRDDPIGPMMRTALEVSAPQWEDTIRLRTVEVASRDALLDALRRFDGALVVFDGHGSHDPDGAAVLHLRDERCEVWGLQRQLPNPPPLVVLSACDTHAADRNHATSASGFLALGCRAVLGSALPLHAADAAAFVARLLLRVARFVPPAVGILGRPVTWTEVVGGMLRMQAMTDWLRGLVRAGALRADQYEEIAVWANLQINAGAPDPFSAVRARLVNEGLSEAVAGRILREAVAASTAISYLNMGRPETVLLDTEAAMAARARDLATAAPLLPPPP</sequence>